<dbReference type="OrthoDB" id="2190614at2759"/>
<sequence length="237" mass="27774">MDSYCSLVSCVNISDPLQNEPLPKMSIGTNLLCLLESSQYFDFDILPEISAELSLQLIKEGNICTLSSQVFVIDICDEAVTVLFVDEMWNERFAYLKRYFELCLRKRDFLLFFILLRHFLRHEDQDKTYVLDNEHEYIRRVNAIRLYPGRCGRNVLFKHGLFFCECVFHSSTAIKSLEHSLHGNIFVHDEKVEPKNDVFEIKGNSFFFKGQRDKKMSFLLKKGFTAEEIFNFFGVGR</sequence>
<dbReference type="OMA" id="WNERFAY"/>
<dbReference type="GeneID" id="19878970"/>
<accession>L2GVR9</accession>
<dbReference type="VEuPathDB" id="MicrosporidiaDB:VCUG_01088"/>
<dbReference type="HOGENOM" id="CLU_1171376_0_0_1"/>
<reference evidence="2" key="1">
    <citation type="submission" date="2011-03" db="EMBL/GenBank/DDBJ databases">
        <title>The genome sequence of Vavraia culicis strain floridensis.</title>
        <authorList>
            <consortium name="The Broad Institute Genome Sequencing Platform"/>
            <person name="Cuomo C."/>
            <person name="Becnel J."/>
            <person name="Sanscrainte N."/>
            <person name="Young S.K."/>
            <person name="Zeng Q."/>
            <person name="Gargeya S."/>
            <person name="Fitzgerald M."/>
            <person name="Haas B."/>
            <person name="Abouelleil A."/>
            <person name="Alvarado L."/>
            <person name="Arachchi H.M."/>
            <person name="Berlin A."/>
            <person name="Chapman S.B."/>
            <person name="Gearin G."/>
            <person name="Goldberg J."/>
            <person name="Griggs A."/>
            <person name="Gujja S."/>
            <person name="Hansen M."/>
            <person name="Heiman D."/>
            <person name="Howarth C."/>
            <person name="Larimer J."/>
            <person name="Lui A."/>
            <person name="MacDonald P.J.P."/>
            <person name="McCowen C."/>
            <person name="Montmayeur A."/>
            <person name="Murphy C."/>
            <person name="Neiman D."/>
            <person name="Pearson M."/>
            <person name="Priest M."/>
            <person name="Roberts A."/>
            <person name="Saif S."/>
            <person name="Shea T."/>
            <person name="Sisk P."/>
            <person name="Stolte C."/>
            <person name="Sykes S."/>
            <person name="Wortman J."/>
            <person name="Nusbaum C."/>
            <person name="Birren B."/>
        </authorList>
    </citation>
    <scope>NUCLEOTIDE SEQUENCE [LARGE SCALE GENOMIC DNA]</scope>
    <source>
        <strain evidence="2">floridensis</strain>
    </source>
</reference>
<evidence type="ECO:0000313" key="1">
    <source>
        <dbReference type="EMBL" id="ELA47437.1"/>
    </source>
</evidence>
<dbReference type="EMBL" id="GL877418">
    <property type="protein sequence ID" value="ELA47437.1"/>
    <property type="molecule type" value="Genomic_DNA"/>
</dbReference>
<dbReference type="AlphaFoldDB" id="L2GVR9"/>
<dbReference type="InParanoid" id="L2GVR9"/>
<name>L2GVR9_VAVCU</name>
<proteinExistence type="predicted"/>
<gene>
    <name evidence="1" type="ORF">VCUG_01088</name>
</gene>
<organism evidence="1 2">
    <name type="scientific">Vavraia culicis (isolate floridensis)</name>
    <name type="common">Microsporidian parasite</name>
    <dbReference type="NCBI Taxonomy" id="948595"/>
    <lineage>
        <taxon>Eukaryota</taxon>
        <taxon>Fungi</taxon>
        <taxon>Fungi incertae sedis</taxon>
        <taxon>Microsporidia</taxon>
        <taxon>Pleistophoridae</taxon>
        <taxon>Vavraia</taxon>
    </lineage>
</organism>
<dbReference type="Proteomes" id="UP000011081">
    <property type="component" value="Unassembled WGS sequence"/>
</dbReference>
<dbReference type="RefSeq" id="XP_008074107.1">
    <property type="nucleotide sequence ID" value="XM_008075916.1"/>
</dbReference>
<protein>
    <submittedName>
        <fullName evidence="1">Uncharacterized protein</fullName>
    </submittedName>
</protein>
<evidence type="ECO:0000313" key="2">
    <source>
        <dbReference type="Proteomes" id="UP000011081"/>
    </source>
</evidence>
<keyword evidence="2" id="KW-1185">Reference proteome</keyword>